<evidence type="ECO:0000256" key="4">
    <source>
        <dbReference type="ARBA" id="ARBA00023014"/>
    </source>
</evidence>
<keyword evidence="8" id="KW-1185">Reference proteome</keyword>
<dbReference type="CDD" id="cd00207">
    <property type="entry name" value="fer2"/>
    <property type="match status" value="1"/>
</dbReference>
<dbReference type="GO" id="GO:0005739">
    <property type="term" value="C:mitochondrion"/>
    <property type="evidence" value="ECO:0007669"/>
    <property type="project" value="TreeGrafter"/>
</dbReference>
<feature type="signal peptide" evidence="5">
    <location>
        <begin position="1"/>
        <end position="20"/>
    </location>
</feature>
<dbReference type="AlphaFoldDB" id="A0AAD2GA34"/>
<name>A0AAD2GA34_9STRA</name>
<dbReference type="GO" id="GO:0009055">
    <property type="term" value="F:electron transfer activity"/>
    <property type="evidence" value="ECO:0007669"/>
    <property type="project" value="TreeGrafter"/>
</dbReference>
<keyword evidence="5" id="KW-0732">Signal</keyword>
<dbReference type="InterPro" id="IPR012675">
    <property type="entry name" value="Beta-grasp_dom_sf"/>
</dbReference>
<dbReference type="Pfam" id="PF00111">
    <property type="entry name" value="Fer2"/>
    <property type="match status" value="1"/>
</dbReference>
<evidence type="ECO:0000256" key="5">
    <source>
        <dbReference type="SAM" id="SignalP"/>
    </source>
</evidence>
<keyword evidence="3" id="KW-0408">Iron</keyword>
<feature type="domain" description="2Fe-2S ferredoxin-type" evidence="6">
    <location>
        <begin position="260"/>
        <end position="306"/>
    </location>
</feature>
<protein>
    <recommendedName>
        <fullName evidence="6">2Fe-2S ferredoxin-type domain-containing protein</fullName>
    </recommendedName>
</protein>
<accession>A0AAD2GA34</accession>
<evidence type="ECO:0000259" key="6">
    <source>
        <dbReference type="Pfam" id="PF00111"/>
    </source>
</evidence>
<dbReference type="PANTHER" id="PTHR23426">
    <property type="entry name" value="FERREDOXIN/ADRENODOXIN"/>
    <property type="match status" value="1"/>
</dbReference>
<dbReference type="Gene3D" id="3.10.20.30">
    <property type="match status" value="1"/>
</dbReference>
<dbReference type="GO" id="GO:0046872">
    <property type="term" value="F:metal ion binding"/>
    <property type="evidence" value="ECO:0007669"/>
    <property type="project" value="UniProtKB-KW"/>
</dbReference>
<evidence type="ECO:0000256" key="3">
    <source>
        <dbReference type="ARBA" id="ARBA00023004"/>
    </source>
</evidence>
<dbReference type="GO" id="GO:0140647">
    <property type="term" value="P:P450-containing electron transport chain"/>
    <property type="evidence" value="ECO:0007669"/>
    <property type="project" value="InterPro"/>
</dbReference>
<organism evidence="7 8">
    <name type="scientific">Cylindrotheca closterium</name>
    <dbReference type="NCBI Taxonomy" id="2856"/>
    <lineage>
        <taxon>Eukaryota</taxon>
        <taxon>Sar</taxon>
        <taxon>Stramenopiles</taxon>
        <taxon>Ochrophyta</taxon>
        <taxon>Bacillariophyta</taxon>
        <taxon>Bacillariophyceae</taxon>
        <taxon>Bacillariophycidae</taxon>
        <taxon>Bacillariales</taxon>
        <taxon>Bacillariaceae</taxon>
        <taxon>Cylindrotheca</taxon>
    </lineage>
</organism>
<sequence>MISQLVTVSLLLTKGTLGNALSTPFGKTTRNIATQTLQGAGPATVDLNQYNLPVETIEEEWCAVVVQKTAENEEGIYLGCKSNSEVFVDTFLTTFPRKEGMGIELLELAGGRDDDLGITVVSGLVPGGSAEGSEIMTGDSIAEVSLVRSKTKIGDNRPISEQNQEWTVKTECFSYDATVKAIQSLPPIIEGYEDYFTVKVRRLRSRPKVRVKLQYPPEQNEPDAIIEMNAGENLRQGMLVRGIKLNDPLAKRFDTKSGGNCGAGGLCRTCQVTVMSGGELLNDQRVAEKQMLADNSRARLACKAIVGFGMQEGDMTIRVNPNQW</sequence>
<evidence type="ECO:0000313" key="7">
    <source>
        <dbReference type="EMBL" id="CAJ1966575.1"/>
    </source>
</evidence>
<evidence type="ECO:0000256" key="2">
    <source>
        <dbReference type="ARBA" id="ARBA00022723"/>
    </source>
</evidence>
<dbReference type="InterPro" id="IPR036010">
    <property type="entry name" value="2Fe-2S_ferredoxin-like_sf"/>
</dbReference>
<dbReference type="GO" id="GO:0051537">
    <property type="term" value="F:2 iron, 2 sulfur cluster binding"/>
    <property type="evidence" value="ECO:0007669"/>
    <property type="project" value="UniProtKB-KW"/>
</dbReference>
<proteinExistence type="predicted"/>
<dbReference type="InterPro" id="IPR001055">
    <property type="entry name" value="Adrenodoxin-like"/>
</dbReference>
<feature type="chain" id="PRO_5042022954" description="2Fe-2S ferredoxin-type domain-containing protein" evidence="5">
    <location>
        <begin position="21"/>
        <end position="324"/>
    </location>
</feature>
<evidence type="ECO:0000256" key="1">
    <source>
        <dbReference type="ARBA" id="ARBA00022714"/>
    </source>
</evidence>
<dbReference type="Proteomes" id="UP001295423">
    <property type="component" value="Unassembled WGS sequence"/>
</dbReference>
<reference evidence="7" key="1">
    <citation type="submission" date="2023-08" db="EMBL/GenBank/DDBJ databases">
        <authorList>
            <person name="Audoor S."/>
            <person name="Bilcke G."/>
        </authorList>
    </citation>
    <scope>NUCLEOTIDE SEQUENCE</scope>
</reference>
<dbReference type="PANTHER" id="PTHR23426:SF67">
    <property type="entry name" value="2FE-2S FERREDOXIN-TYPE DOMAIN-CONTAINING PROTEIN"/>
    <property type="match status" value="1"/>
</dbReference>
<keyword evidence="2" id="KW-0479">Metal-binding</keyword>
<dbReference type="EMBL" id="CAKOGP040002302">
    <property type="protein sequence ID" value="CAJ1966575.1"/>
    <property type="molecule type" value="Genomic_DNA"/>
</dbReference>
<gene>
    <name evidence="7" type="ORF">CYCCA115_LOCUS22160</name>
</gene>
<comment type="caution">
    <text evidence="7">The sequence shown here is derived from an EMBL/GenBank/DDBJ whole genome shotgun (WGS) entry which is preliminary data.</text>
</comment>
<keyword evidence="4" id="KW-0411">Iron-sulfur</keyword>
<evidence type="ECO:0000313" key="8">
    <source>
        <dbReference type="Proteomes" id="UP001295423"/>
    </source>
</evidence>
<dbReference type="InterPro" id="IPR001041">
    <property type="entry name" value="2Fe-2S_ferredoxin-type"/>
</dbReference>
<keyword evidence="1" id="KW-0001">2Fe-2S</keyword>
<dbReference type="SUPFAM" id="SSF54292">
    <property type="entry name" value="2Fe-2S ferredoxin-like"/>
    <property type="match status" value="1"/>
</dbReference>